<dbReference type="AlphaFoldDB" id="A0A366EQ93"/>
<gene>
    <name evidence="1" type="ORF">DET59_1075</name>
</gene>
<evidence type="ECO:0000313" key="1">
    <source>
        <dbReference type="EMBL" id="RBP03860.1"/>
    </source>
</evidence>
<evidence type="ECO:0000313" key="2">
    <source>
        <dbReference type="Proteomes" id="UP000252118"/>
    </source>
</evidence>
<name>A0A366EQ93_9BACI</name>
<dbReference type="RefSeq" id="WP_113969718.1">
    <property type="nucleotide sequence ID" value="NZ_QNRJ01000007.1"/>
</dbReference>
<reference evidence="1 2" key="1">
    <citation type="submission" date="2018-06" db="EMBL/GenBank/DDBJ databases">
        <title>Freshwater and sediment microbial communities from various areas in North America, analyzing microbe dynamics in response to fracking.</title>
        <authorList>
            <person name="Lamendella R."/>
        </authorList>
    </citation>
    <scope>NUCLEOTIDE SEQUENCE [LARGE SCALE GENOMIC DNA]</scope>
    <source>
        <strain evidence="1 2">97B</strain>
    </source>
</reference>
<proteinExistence type="predicted"/>
<dbReference type="Proteomes" id="UP000252118">
    <property type="component" value="Unassembled WGS sequence"/>
</dbReference>
<organism evidence="1 2">
    <name type="scientific">Rossellomorea aquimaris</name>
    <dbReference type="NCBI Taxonomy" id="189382"/>
    <lineage>
        <taxon>Bacteria</taxon>
        <taxon>Bacillati</taxon>
        <taxon>Bacillota</taxon>
        <taxon>Bacilli</taxon>
        <taxon>Bacillales</taxon>
        <taxon>Bacillaceae</taxon>
        <taxon>Rossellomorea</taxon>
    </lineage>
</organism>
<comment type="caution">
    <text evidence="1">The sequence shown here is derived from an EMBL/GenBank/DDBJ whole genome shotgun (WGS) entry which is preliminary data.</text>
</comment>
<protein>
    <submittedName>
        <fullName evidence="1">Uncharacterized protein</fullName>
    </submittedName>
</protein>
<dbReference type="OrthoDB" id="2625187at2"/>
<dbReference type="EMBL" id="QNRJ01000007">
    <property type="protein sequence ID" value="RBP03860.1"/>
    <property type="molecule type" value="Genomic_DNA"/>
</dbReference>
<sequence length="218" mass="25386">MYEWIREIEEPIHPYKEESGELRIQSFQSNTSLDKMSPIFQLFASVNVIFNQDFLSSFPTPNSKALNIIHNEIVPHYSEVRQVFIDGKLIEINVRFLKEESRKLLTNSVSSNIHPIVPDLYRSMEYDISPYPRKLKYYIVNKEKINQKALDGTDEISEFLRSSFFESNGSLFLMPSGWFLEDSLRESVTLQSLSTFAKQIILMVNENDNRVIAIEVYG</sequence>
<accession>A0A366EQ93</accession>